<comment type="catalytic activity">
    <reaction evidence="5">
        <text>a tetracycline + NADPH + O2 + H(+) = an 11a-hydroxytetracycline + NADP(+) + H2O</text>
        <dbReference type="Rhea" id="RHEA:61444"/>
        <dbReference type="ChEBI" id="CHEBI:15377"/>
        <dbReference type="ChEBI" id="CHEBI:15378"/>
        <dbReference type="ChEBI" id="CHEBI:15379"/>
        <dbReference type="ChEBI" id="CHEBI:57783"/>
        <dbReference type="ChEBI" id="CHEBI:58349"/>
        <dbReference type="ChEBI" id="CHEBI:144644"/>
        <dbReference type="ChEBI" id="CHEBI:144645"/>
    </reaction>
</comment>
<comment type="caution">
    <text evidence="7">The sequence shown here is derived from an EMBL/GenBank/DDBJ whole genome shotgun (WGS) entry which is preliminary data.</text>
</comment>
<feature type="binding site" evidence="5">
    <location>
        <position position="50"/>
    </location>
    <ligand>
        <name>FAD</name>
        <dbReference type="ChEBI" id="CHEBI:57692"/>
    </ligand>
</feature>
<dbReference type="GO" id="GO:0004497">
    <property type="term" value="F:monooxygenase activity"/>
    <property type="evidence" value="ECO:0007669"/>
    <property type="project" value="UniProtKB-UniRule"/>
</dbReference>
<organism evidence="7 8">
    <name type="scientific">Spirosoma oryzae</name>
    <dbReference type="NCBI Taxonomy" id="1469603"/>
    <lineage>
        <taxon>Bacteria</taxon>
        <taxon>Pseudomonadati</taxon>
        <taxon>Bacteroidota</taxon>
        <taxon>Cytophagia</taxon>
        <taxon>Cytophagales</taxon>
        <taxon>Cytophagaceae</taxon>
        <taxon>Spirosoma</taxon>
    </lineage>
</organism>
<evidence type="ECO:0000256" key="2">
    <source>
        <dbReference type="ARBA" id="ARBA00022827"/>
    </source>
</evidence>
<dbReference type="Pfam" id="PF01494">
    <property type="entry name" value="FAD_binding_3"/>
    <property type="match status" value="1"/>
</dbReference>
<dbReference type="PANTHER" id="PTHR46972:SF1">
    <property type="entry name" value="FAD DEPENDENT OXIDOREDUCTASE DOMAIN-CONTAINING PROTEIN"/>
    <property type="match status" value="1"/>
</dbReference>
<dbReference type="OrthoDB" id="9766816at2"/>
<proteinExistence type="inferred from homology"/>
<evidence type="ECO:0000256" key="3">
    <source>
        <dbReference type="ARBA" id="ARBA00023002"/>
    </source>
</evidence>
<comment type="subcellular location">
    <subcellularLocation>
        <location evidence="5">Cytoplasm</location>
    </subcellularLocation>
</comment>
<dbReference type="GO" id="GO:0005737">
    <property type="term" value="C:cytoplasm"/>
    <property type="evidence" value="ECO:0007669"/>
    <property type="project" value="UniProtKB-SubCell"/>
</dbReference>
<dbReference type="GO" id="GO:0046677">
    <property type="term" value="P:response to antibiotic"/>
    <property type="evidence" value="ECO:0007669"/>
    <property type="project" value="InterPro"/>
</dbReference>
<dbReference type="SUPFAM" id="SSF51905">
    <property type="entry name" value="FAD/NAD(P)-binding domain"/>
    <property type="match status" value="1"/>
</dbReference>
<keyword evidence="5" id="KW-0521">NADP</keyword>
<dbReference type="GO" id="GO:0071949">
    <property type="term" value="F:FAD binding"/>
    <property type="evidence" value="ECO:0007669"/>
    <property type="project" value="InterPro"/>
</dbReference>
<dbReference type="EC" id="1.14.13.-" evidence="5"/>
<comment type="similarity">
    <text evidence="5">Belongs to the aromatic-ring hydroxylase family. TetX subfamily.</text>
</comment>
<feature type="binding site" evidence="5">
    <location>
        <position position="43"/>
    </location>
    <ligand>
        <name>NADPH</name>
        <dbReference type="ChEBI" id="CHEBI:57783"/>
    </ligand>
</feature>
<feature type="domain" description="FAD-binding" evidence="6">
    <location>
        <begin position="7"/>
        <end position="347"/>
    </location>
</feature>
<sequence>MLLTDKEVAILGAGPVGLTFAKLLQQAGVTVTVYERDKDAQARIWGGTLDLHESSGQRALARAGLLDHYFARAIPMGRIVTDEQGTVLFSRGPATDSPEINRNELRTLLLHSLAEGTVVWDCKFTELAVHDGKWQLQFADGQRATADLVIGANGGMSAVRQYITNATVEYTGTVFIQGEVADPQRVCPAFYQLCQGHILMASHEGNLFVANPNNNDLLTYNVILGESEAWVNEHLNFQDGDRIVPFLADRFADWNAVYKQLFQATDRFRALPIRKLPLTTPWRQDRPLPITVIGDAAHLMPPFAGQGVNTGLVDALTLADKLTNGKSDTIEAAISAYEQEMLIYATAAQLESSQNELALRHPDFSFQNLFHGARNQ</sequence>
<evidence type="ECO:0000256" key="4">
    <source>
        <dbReference type="ARBA" id="ARBA00023033"/>
    </source>
</evidence>
<accession>A0A2T0SVW7</accession>
<keyword evidence="1 5" id="KW-0285">Flavoprotein</keyword>
<keyword evidence="8" id="KW-1185">Reference proteome</keyword>
<gene>
    <name evidence="7" type="ORF">CLV58_1108</name>
</gene>
<feature type="binding site" evidence="5">
    <location>
        <position position="295"/>
    </location>
    <ligand>
        <name>FAD</name>
        <dbReference type="ChEBI" id="CHEBI:57692"/>
    </ligand>
</feature>
<dbReference type="InterPro" id="IPR036188">
    <property type="entry name" value="FAD/NAD-bd_sf"/>
</dbReference>
<reference evidence="7 8" key="1">
    <citation type="submission" date="2018-03" db="EMBL/GenBank/DDBJ databases">
        <title>Genomic Encyclopedia of Archaeal and Bacterial Type Strains, Phase II (KMG-II): from individual species to whole genera.</title>
        <authorList>
            <person name="Goeker M."/>
        </authorList>
    </citation>
    <scope>NUCLEOTIDE SEQUENCE [LARGE SCALE GENOMIC DNA]</scope>
    <source>
        <strain evidence="7 8">DSM 28354</strain>
    </source>
</reference>
<evidence type="ECO:0000313" key="7">
    <source>
        <dbReference type="EMBL" id="PRY37539.1"/>
    </source>
</evidence>
<dbReference type="EMBL" id="PVTE01000010">
    <property type="protein sequence ID" value="PRY37539.1"/>
    <property type="molecule type" value="Genomic_DNA"/>
</dbReference>
<protein>
    <recommendedName>
        <fullName evidence="5">Flavin-dependent monooxygenase</fullName>
    </recommendedName>
    <alternativeName>
        <fullName evidence="5">TetX monooxygenase</fullName>
        <shortName evidence="5">TetX</shortName>
        <ecNumber evidence="5">1.14.13.-</ecNumber>
    </alternativeName>
</protein>
<keyword evidence="2 5" id="KW-0274">FAD</keyword>
<dbReference type="Proteomes" id="UP000238375">
    <property type="component" value="Unassembled WGS sequence"/>
</dbReference>
<evidence type="ECO:0000256" key="1">
    <source>
        <dbReference type="ARBA" id="ARBA00022630"/>
    </source>
</evidence>
<comment type="domain">
    <text evidence="5">Consists of an N-terminal FAD-binding domain with a Rossman fold and a C-terminal substrate-binding domain.</text>
</comment>
<comment type="function">
    <text evidence="5">An FAD-requiring monooxygenase active on some tetracycline antibiotic derivatives, which leads to their inactivation. Hydroxylates carbon 11a of tetracycline and some analogs.</text>
</comment>
<keyword evidence="4 5" id="KW-0503">Monooxygenase</keyword>
<dbReference type="PANTHER" id="PTHR46972">
    <property type="entry name" value="MONOOXYGENASE ASQM-RELATED"/>
    <property type="match status" value="1"/>
</dbReference>
<evidence type="ECO:0000259" key="6">
    <source>
        <dbReference type="Pfam" id="PF01494"/>
    </source>
</evidence>
<dbReference type="HAMAP" id="MF_00845">
    <property type="entry name" value="TetX_monooxygenase"/>
    <property type="match status" value="1"/>
</dbReference>
<keyword evidence="3 5" id="KW-0560">Oxidoreductase</keyword>
<evidence type="ECO:0000256" key="5">
    <source>
        <dbReference type="HAMAP-Rule" id="MF_00845"/>
    </source>
</evidence>
<comment type="subunit">
    <text evidence="5">Monomer.</text>
</comment>
<name>A0A2T0SVW7_9BACT</name>
<dbReference type="InterPro" id="IPR043683">
    <property type="entry name" value="TetX_monooxygenase"/>
</dbReference>
<dbReference type="InterPro" id="IPR002938">
    <property type="entry name" value="FAD-bd"/>
</dbReference>
<evidence type="ECO:0000313" key="8">
    <source>
        <dbReference type="Proteomes" id="UP000238375"/>
    </source>
</evidence>
<dbReference type="Gene3D" id="3.50.50.60">
    <property type="entry name" value="FAD/NAD(P)-binding domain"/>
    <property type="match status" value="1"/>
</dbReference>
<comment type="cofactor">
    <cofactor evidence="5">
        <name>FAD</name>
        <dbReference type="ChEBI" id="CHEBI:57692"/>
    </cofactor>
</comment>
<dbReference type="RefSeq" id="WP_106138264.1">
    <property type="nucleotide sequence ID" value="NZ_PVTE01000010.1"/>
</dbReference>
<keyword evidence="5" id="KW-0963">Cytoplasm</keyword>
<feature type="binding site" evidence="5">
    <location>
        <position position="102"/>
    </location>
    <ligand>
        <name>FAD</name>
        <dbReference type="ChEBI" id="CHEBI:57692"/>
    </ligand>
</feature>
<dbReference type="PRINTS" id="PR00420">
    <property type="entry name" value="RNGMNOXGNASE"/>
</dbReference>
<dbReference type="AlphaFoldDB" id="A0A2T0SVW7"/>
<keyword evidence="5" id="KW-0547">Nucleotide-binding</keyword>